<organism evidence="8">
    <name type="scientific">hydrocarbon metagenome</name>
    <dbReference type="NCBI Taxonomy" id="938273"/>
    <lineage>
        <taxon>unclassified sequences</taxon>
        <taxon>metagenomes</taxon>
        <taxon>ecological metagenomes</taxon>
    </lineage>
</organism>
<dbReference type="FunFam" id="1.10.10.10:FF:000018">
    <property type="entry name" value="DNA-binding response regulator ResD"/>
    <property type="match status" value="1"/>
</dbReference>
<dbReference type="GO" id="GO:0005829">
    <property type="term" value="C:cytosol"/>
    <property type="evidence" value="ECO:0007669"/>
    <property type="project" value="TreeGrafter"/>
</dbReference>
<dbReference type="Gene3D" id="1.10.10.10">
    <property type="entry name" value="Winged helix-like DNA-binding domain superfamily/Winged helix DNA-binding domain"/>
    <property type="match status" value="1"/>
</dbReference>
<dbReference type="PANTHER" id="PTHR48111:SF1">
    <property type="entry name" value="TWO-COMPONENT RESPONSE REGULATOR ORR33"/>
    <property type="match status" value="1"/>
</dbReference>
<dbReference type="SMART" id="SM00448">
    <property type="entry name" value="REC"/>
    <property type="match status" value="1"/>
</dbReference>
<dbReference type="GO" id="GO:0006355">
    <property type="term" value="P:regulation of DNA-templated transcription"/>
    <property type="evidence" value="ECO:0007669"/>
    <property type="project" value="InterPro"/>
</dbReference>
<dbReference type="InterPro" id="IPR039420">
    <property type="entry name" value="WalR-like"/>
</dbReference>
<accession>A0A0W8E2B1</accession>
<reference evidence="8" key="1">
    <citation type="journal article" date="2015" name="Proc. Natl. Acad. Sci. U.S.A.">
        <title>Networks of energetic and metabolic interactions define dynamics in microbial communities.</title>
        <authorList>
            <person name="Embree M."/>
            <person name="Liu J.K."/>
            <person name="Al-Bassam M.M."/>
            <person name="Zengler K."/>
        </authorList>
    </citation>
    <scope>NUCLEOTIDE SEQUENCE</scope>
</reference>
<name>A0A0W8E2B1_9ZZZZ</name>
<dbReference type="GO" id="GO:0000976">
    <property type="term" value="F:transcription cis-regulatory region binding"/>
    <property type="evidence" value="ECO:0007669"/>
    <property type="project" value="TreeGrafter"/>
</dbReference>
<dbReference type="Pfam" id="PF00072">
    <property type="entry name" value="Response_reg"/>
    <property type="match status" value="1"/>
</dbReference>
<dbReference type="InterPro" id="IPR011006">
    <property type="entry name" value="CheY-like_superfamily"/>
</dbReference>
<dbReference type="FunFam" id="3.40.50.2300:FF:000001">
    <property type="entry name" value="DNA-binding response regulator PhoB"/>
    <property type="match status" value="1"/>
</dbReference>
<comment type="caution">
    <text evidence="8">The sequence shown here is derived from an EMBL/GenBank/DDBJ whole genome shotgun (WGS) entry which is preliminary data.</text>
</comment>
<protein>
    <submittedName>
        <fullName evidence="8">Dna-binding response regulator</fullName>
    </submittedName>
</protein>
<evidence type="ECO:0000313" key="8">
    <source>
        <dbReference type="EMBL" id="KUG02534.1"/>
    </source>
</evidence>
<dbReference type="PANTHER" id="PTHR48111">
    <property type="entry name" value="REGULATOR OF RPOS"/>
    <property type="match status" value="1"/>
</dbReference>
<dbReference type="SUPFAM" id="SSF46894">
    <property type="entry name" value="C-terminal effector domain of the bipartite response regulators"/>
    <property type="match status" value="1"/>
</dbReference>
<dbReference type="InterPro" id="IPR016032">
    <property type="entry name" value="Sig_transdc_resp-reg_C-effctor"/>
</dbReference>
<feature type="domain" description="Response regulatory" evidence="6">
    <location>
        <begin position="4"/>
        <end position="117"/>
    </location>
</feature>
<dbReference type="InterPro" id="IPR001867">
    <property type="entry name" value="OmpR/PhoB-type_DNA-bd"/>
</dbReference>
<evidence type="ECO:0000256" key="4">
    <source>
        <dbReference type="ARBA" id="ARBA00023125"/>
    </source>
</evidence>
<proteinExistence type="predicted"/>
<dbReference type="SUPFAM" id="SSF52172">
    <property type="entry name" value="CheY-like"/>
    <property type="match status" value="1"/>
</dbReference>
<dbReference type="InterPro" id="IPR036388">
    <property type="entry name" value="WH-like_DNA-bd_sf"/>
</dbReference>
<dbReference type="PROSITE" id="PS51755">
    <property type="entry name" value="OMPR_PHOB"/>
    <property type="match status" value="1"/>
</dbReference>
<keyword evidence="4 8" id="KW-0238">DNA-binding</keyword>
<evidence type="ECO:0000256" key="5">
    <source>
        <dbReference type="ARBA" id="ARBA00023163"/>
    </source>
</evidence>
<dbReference type="AlphaFoldDB" id="A0A0W8E2B1"/>
<keyword evidence="1" id="KW-0597">Phosphoprotein</keyword>
<dbReference type="PROSITE" id="PS50110">
    <property type="entry name" value="RESPONSE_REGULATORY"/>
    <property type="match status" value="1"/>
</dbReference>
<dbReference type="EMBL" id="LNQE01001918">
    <property type="protein sequence ID" value="KUG02534.1"/>
    <property type="molecule type" value="Genomic_DNA"/>
</dbReference>
<dbReference type="Gene3D" id="3.40.50.2300">
    <property type="match status" value="1"/>
</dbReference>
<dbReference type="SMART" id="SM00862">
    <property type="entry name" value="Trans_reg_C"/>
    <property type="match status" value="1"/>
</dbReference>
<dbReference type="GO" id="GO:0000156">
    <property type="term" value="F:phosphorelay response regulator activity"/>
    <property type="evidence" value="ECO:0007669"/>
    <property type="project" value="TreeGrafter"/>
</dbReference>
<dbReference type="InterPro" id="IPR001789">
    <property type="entry name" value="Sig_transdc_resp-reg_receiver"/>
</dbReference>
<keyword evidence="2" id="KW-0902">Two-component regulatory system</keyword>
<dbReference type="Pfam" id="PF00486">
    <property type="entry name" value="Trans_reg_C"/>
    <property type="match status" value="1"/>
</dbReference>
<evidence type="ECO:0000256" key="2">
    <source>
        <dbReference type="ARBA" id="ARBA00023012"/>
    </source>
</evidence>
<evidence type="ECO:0000259" key="7">
    <source>
        <dbReference type="PROSITE" id="PS51755"/>
    </source>
</evidence>
<keyword evidence="3" id="KW-0805">Transcription regulation</keyword>
<evidence type="ECO:0000256" key="3">
    <source>
        <dbReference type="ARBA" id="ARBA00023015"/>
    </source>
</evidence>
<dbReference type="Gene3D" id="6.10.250.690">
    <property type="match status" value="1"/>
</dbReference>
<keyword evidence="5" id="KW-0804">Transcription</keyword>
<gene>
    <name evidence="8" type="ORF">ASZ90_020166</name>
</gene>
<feature type="domain" description="OmpR/PhoB-type" evidence="7">
    <location>
        <begin position="127"/>
        <end position="226"/>
    </location>
</feature>
<dbReference type="CDD" id="cd00383">
    <property type="entry name" value="trans_reg_C"/>
    <property type="match status" value="1"/>
</dbReference>
<sequence>MSYLLLVVEDEEQLRKMICEHFTSEGYTTIEAGNGEEALVLWKQQHPDLVILDIMLPARSGMEVLKEIRMVDSTPVIMLTARVEEIDKLLGLEMGADDYITKPFSPRELSARVKAVMRRSNSSPSDRHVLSLGSLKVDIHRMEAYSNGHLISLTGTEFRILLIFIENPGQVFSRLQILERIYGDIYEGYERTIDTHINNLRRKMEAAYVNDTVIKTVYGVGYKLIEEGK</sequence>
<evidence type="ECO:0000256" key="1">
    <source>
        <dbReference type="ARBA" id="ARBA00022553"/>
    </source>
</evidence>
<evidence type="ECO:0000259" key="6">
    <source>
        <dbReference type="PROSITE" id="PS50110"/>
    </source>
</evidence>
<dbReference type="GO" id="GO:0032993">
    <property type="term" value="C:protein-DNA complex"/>
    <property type="evidence" value="ECO:0007669"/>
    <property type="project" value="TreeGrafter"/>
</dbReference>